<name>A0A382IZV8_9ZZZZ</name>
<dbReference type="PANTHER" id="PTHR16509">
    <property type="match status" value="1"/>
</dbReference>
<dbReference type="Pfam" id="PF00149">
    <property type="entry name" value="Metallophos"/>
    <property type="match status" value="1"/>
</dbReference>
<feature type="domain" description="Calcineurin-like phosphoesterase" evidence="1">
    <location>
        <begin position="36"/>
        <end position="232"/>
    </location>
</feature>
<dbReference type="InterPro" id="IPR004843">
    <property type="entry name" value="Calcineurin-like_PHP"/>
</dbReference>
<dbReference type="GO" id="GO:0047734">
    <property type="term" value="F:CDP-glycerol diphosphatase activity"/>
    <property type="evidence" value="ECO:0007669"/>
    <property type="project" value="TreeGrafter"/>
</dbReference>
<dbReference type="Gene3D" id="3.60.21.10">
    <property type="match status" value="1"/>
</dbReference>
<organism evidence="2">
    <name type="scientific">marine metagenome</name>
    <dbReference type="NCBI Taxonomy" id="408172"/>
    <lineage>
        <taxon>unclassified sequences</taxon>
        <taxon>metagenomes</taxon>
        <taxon>ecological metagenomes</taxon>
    </lineage>
</organism>
<evidence type="ECO:0000313" key="2">
    <source>
        <dbReference type="EMBL" id="SVC04909.1"/>
    </source>
</evidence>
<dbReference type="AlphaFoldDB" id="A0A382IZV8"/>
<dbReference type="InterPro" id="IPR029052">
    <property type="entry name" value="Metallo-depent_PP-like"/>
</dbReference>
<evidence type="ECO:0000259" key="1">
    <source>
        <dbReference type="Pfam" id="PF00149"/>
    </source>
</evidence>
<proteinExistence type="predicted"/>
<reference evidence="2" key="1">
    <citation type="submission" date="2018-05" db="EMBL/GenBank/DDBJ databases">
        <authorList>
            <person name="Lanie J.A."/>
            <person name="Ng W.-L."/>
            <person name="Kazmierczak K.M."/>
            <person name="Andrzejewski T.M."/>
            <person name="Davidsen T.M."/>
            <person name="Wayne K.J."/>
            <person name="Tettelin H."/>
            <person name="Glass J.I."/>
            <person name="Rusch D."/>
            <person name="Podicherti R."/>
            <person name="Tsui H.-C.T."/>
            <person name="Winkler M.E."/>
        </authorList>
    </citation>
    <scope>NUCLEOTIDE SEQUENCE</scope>
</reference>
<dbReference type="GO" id="GO:0047631">
    <property type="term" value="F:ADP-ribose diphosphatase activity"/>
    <property type="evidence" value="ECO:0007669"/>
    <property type="project" value="TreeGrafter"/>
</dbReference>
<dbReference type="GO" id="GO:0030145">
    <property type="term" value="F:manganese ion binding"/>
    <property type="evidence" value="ECO:0007669"/>
    <property type="project" value="TreeGrafter"/>
</dbReference>
<dbReference type="GO" id="GO:0008663">
    <property type="term" value="F:2',3'-cyclic-nucleotide 2'-phosphodiesterase activity"/>
    <property type="evidence" value="ECO:0007669"/>
    <property type="project" value="TreeGrafter"/>
</dbReference>
<dbReference type="PANTHER" id="PTHR16509:SF8">
    <property type="entry name" value="MANGANESE-DEPENDENT ADP-RIBOSE_CDP-ALCOHOL DIPHOSPHATASE"/>
    <property type="match status" value="1"/>
</dbReference>
<gene>
    <name evidence="2" type="ORF">METZ01_LOCUS257763</name>
</gene>
<accession>A0A382IZV8</accession>
<sequence>MNIISKHITLLAGWIALTVAPHLPAAEPKPGSPLFRFGAVADCQYCSKTSLIRKYNLSPQKLTECVEHYNKLDLAFVVHLGDFIDRDFESFAKVSPIYNRLKAPHYHVLGNHDFSVADDKKALVPAQLGLKKRYYDFSHKGWRFIVLDGNDVSLYAYPKDDPRTKAATAFHRRLKAGTPTWNGGVSDKQLAWVESILKSATQKKERVILFCHFPVHPENIHNLWNHGAMTGLLAKY</sequence>
<protein>
    <recommendedName>
        <fullName evidence="1">Calcineurin-like phosphoesterase domain-containing protein</fullName>
    </recommendedName>
</protein>
<dbReference type="EMBL" id="UINC01070622">
    <property type="protein sequence ID" value="SVC04909.1"/>
    <property type="molecule type" value="Genomic_DNA"/>
</dbReference>
<dbReference type="SUPFAM" id="SSF56300">
    <property type="entry name" value="Metallo-dependent phosphatases"/>
    <property type="match status" value="1"/>
</dbReference>
<feature type="non-terminal residue" evidence="2">
    <location>
        <position position="236"/>
    </location>
</feature>